<gene>
    <name evidence="1" type="ORF">HMPREF1449_01698</name>
</gene>
<proteinExistence type="predicted"/>
<protein>
    <submittedName>
        <fullName evidence="1">Uncharacterized protein</fullName>
    </submittedName>
</protein>
<evidence type="ECO:0000313" key="1">
    <source>
        <dbReference type="EMBL" id="EMH64356.1"/>
    </source>
</evidence>
<accession>A0ABC9S7K6</accession>
<dbReference type="Proteomes" id="UP000011945">
    <property type="component" value="Unassembled WGS sequence"/>
</dbReference>
<reference evidence="1 2" key="1">
    <citation type="submission" date="2012-12" db="EMBL/GenBank/DDBJ databases">
        <authorList>
            <person name="Weinstock G."/>
            <person name="Sodergren E."/>
            <person name="Lobos E.A."/>
            <person name="Fulton L."/>
            <person name="Fulton R."/>
            <person name="Courtney L."/>
            <person name="Fronick C."/>
            <person name="O'Laughlin M."/>
            <person name="Godfrey J."/>
            <person name="Wilson R.M."/>
            <person name="Miner T."/>
            <person name="Farmer C."/>
            <person name="Delehaunty K."/>
            <person name="Cordes M."/>
            <person name="Minx P."/>
            <person name="Tomlinson C."/>
            <person name="Chen J."/>
            <person name="Wollam A."/>
            <person name="Pepin K.H."/>
            <person name="Bhonagiri V."/>
            <person name="Zhang X."/>
            <person name="Suruliraj S."/>
            <person name="Antonio M."/>
            <person name="Secka O."/>
            <person name="Thomas J."/>
            <person name="Warren W."/>
            <person name="Mitreva M."/>
            <person name="Mardis E.R."/>
            <person name="Wilson R.K."/>
        </authorList>
    </citation>
    <scope>NUCLEOTIDE SEQUENCE [LARGE SCALE GENOMIC DNA]</scope>
    <source>
        <strain evidence="1 2">HP260AFii</strain>
    </source>
</reference>
<comment type="caution">
    <text evidence="1">The sequence shown here is derived from an EMBL/GenBank/DDBJ whole genome shotgun (WGS) entry which is preliminary data.</text>
</comment>
<dbReference type="EMBL" id="APEZ01000081">
    <property type="protein sequence ID" value="EMH64356.1"/>
    <property type="molecule type" value="Genomic_DNA"/>
</dbReference>
<sequence>MGIFINSLFYTNKLCSIRFLRLGQLQNDETNCLILKRFKKDYKIALTSFCLKALECC</sequence>
<organism evidence="1 2">
    <name type="scientific">Helicobacter pylori HP260AFii</name>
    <dbReference type="NCBI Taxonomy" id="1159077"/>
    <lineage>
        <taxon>Bacteria</taxon>
        <taxon>Pseudomonadati</taxon>
        <taxon>Campylobacterota</taxon>
        <taxon>Epsilonproteobacteria</taxon>
        <taxon>Campylobacterales</taxon>
        <taxon>Helicobacteraceae</taxon>
        <taxon>Helicobacter</taxon>
    </lineage>
</organism>
<name>A0ABC9S7K6_HELPX</name>
<evidence type="ECO:0000313" key="2">
    <source>
        <dbReference type="Proteomes" id="UP000011945"/>
    </source>
</evidence>
<dbReference type="AlphaFoldDB" id="A0ABC9S7K6"/>